<dbReference type="PRINTS" id="PR00068">
    <property type="entry name" value="CUZNDISMTASE"/>
</dbReference>
<evidence type="ECO:0000256" key="1">
    <source>
        <dbReference type="ARBA" id="ARBA00023008"/>
    </source>
</evidence>
<dbReference type="Gene3D" id="2.60.40.200">
    <property type="entry name" value="Superoxide dismutase, copper/zinc binding domain"/>
    <property type="match status" value="1"/>
</dbReference>
<dbReference type="EMBL" id="KZ451955">
    <property type="protein sequence ID" value="PKA58257.1"/>
    <property type="molecule type" value="Genomic_DNA"/>
</dbReference>
<dbReference type="InterPro" id="IPR036423">
    <property type="entry name" value="SOD-like_Cu/Zn_dom_sf"/>
</dbReference>
<keyword evidence="5" id="KW-1185">Reference proteome</keyword>
<organism evidence="4 5">
    <name type="scientific">Apostasia shenzhenica</name>
    <dbReference type="NCBI Taxonomy" id="1088818"/>
    <lineage>
        <taxon>Eukaryota</taxon>
        <taxon>Viridiplantae</taxon>
        <taxon>Streptophyta</taxon>
        <taxon>Embryophyta</taxon>
        <taxon>Tracheophyta</taxon>
        <taxon>Spermatophyta</taxon>
        <taxon>Magnoliopsida</taxon>
        <taxon>Liliopsida</taxon>
        <taxon>Asparagales</taxon>
        <taxon>Orchidaceae</taxon>
        <taxon>Apostasioideae</taxon>
        <taxon>Apostasia</taxon>
    </lineage>
</organism>
<sequence length="167" mass="17742">MSCYLLTGVHPVYLEGPHFNPYKKFHGAPNDEERHAGDLGNILAGSDEKADYLFVYSPKIPLSGPNSILGRAVVVHSDPDDLGRGGHELSKSTGNAGGRIGCGSGSQSTNANQNKVKTGGKIGKPLHSQEDANKEASLGLKPRRMQWNISECNGESGSSIYPRPSGK</sequence>
<dbReference type="PANTHER" id="PTHR10003">
    <property type="entry name" value="SUPEROXIDE DISMUTASE CU-ZN -RELATED"/>
    <property type="match status" value="1"/>
</dbReference>
<evidence type="ECO:0000256" key="2">
    <source>
        <dbReference type="SAM" id="MobiDB-lite"/>
    </source>
</evidence>
<protein>
    <submittedName>
        <fullName evidence="4">Superoxide dismutase [Cu-Zn] 1</fullName>
        <ecNumber evidence="4">1.15.1.1</ecNumber>
    </submittedName>
</protein>
<gene>
    <name evidence="4" type="primary">SODCC.1</name>
    <name evidence="4" type="ORF">AXF42_Ash012980</name>
</gene>
<dbReference type="STRING" id="1088818.A0A2I0ART4"/>
<name>A0A2I0ART4_9ASPA</name>
<evidence type="ECO:0000259" key="3">
    <source>
        <dbReference type="Pfam" id="PF00080"/>
    </source>
</evidence>
<dbReference type="SUPFAM" id="SSF49329">
    <property type="entry name" value="Cu,Zn superoxide dismutase-like"/>
    <property type="match status" value="1"/>
</dbReference>
<dbReference type="AlphaFoldDB" id="A0A2I0ART4"/>
<dbReference type="Pfam" id="PF00080">
    <property type="entry name" value="Sod_Cu"/>
    <property type="match status" value="1"/>
</dbReference>
<evidence type="ECO:0000313" key="5">
    <source>
        <dbReference type="Proteomes" id="UP000236161"/>
    </source>
</evidence>
<evidence type="ECO:0000313" key="4">
    <source>
        <dbReference type="EMBL" id="PKA58257.1"/>
    </source>
</evidence>
<dbReference type="CDD" id="cd00305">
    <property type="entry name" value="Cu-Zn_Superoxide_Dismutase"/>
    <property type="match status" value="1"/>
</dbReference>
<feature type="compositionally biased region" description="Polar residues" evidence="2">
    <location>
        <begin position="147"/>
        <end position="159"/>
    </location>
</feature>
<reference evidence="4 5" key="1">
    <citation type="journal article" date="2017" name="Nature">
        <title>The Apostasia genome and the evolution of orchids.</title>
        <authorList>
            <person name="Zhang G.Q."/>
            <person name="Liu K.W."/>
            <person name="Li Z."/>
            <person name="Lohaus R."/>
            <person name="Hsiao Y.Y."/>
            <person name="Niu S.C."/>
            <person name="Wang J.Y."/>
            <person name="Lin Y.C."/>
            <person name="Xu Q."/>
            <person name="Chen L.J."/>
            <person name="Yoshida K."/>
            <person name="Fujiwara S."/>
            <person name="Wang Z.W."/>
            <person name="Zhang Y.Q."/>
            <person name="Mitsuda N."/>
            <person name="Wang M."/>
            <person name="Liu G.H."/>
            <person name="Pecoraro L."/>
            <person name="Huang H.X."/>
            <person name="Xiao X.J."/>
            <person name="Lin M."/>
            <person name="Wu X.Y."/>
            <person name="Wu W.L."/>
            <person name="Chen Y.Y."/>
            <person name="Chang S.B."/>
            <person name="Sakamoto S."/>
            <person name="Ohme-Takagi M."/>
            <person name="Yagi M."/>
            <person name="Zeng S.J."/>
            <person name="Shen C.Y."/>
            <person name="Yeh C.M."/>
            <person name="Luo Y.B."/>
            <person name="Tsai W.C."/>
            <person name="Van de Peer Y."/>
            <person name="Liu Z.J."/>
        </authorList>
    </citation>
    <scope>NUCLEOTIDE SEQUENCE [LARGE SCALE GENOMIC DNA]</scope>
    <source>
        <strain evidence="5">cv. Shenzhen</strain>
        <tissue evidence="4">Stem</tissue>
    </source>
</reference>
<dbReference type="OrthoDB" id="2015551at2759"/>
<dbReference type="InterPro" id="IPR001424">
    <property type="entry name" value="SOD_Cu_Zn_dom"/>
</dbReference>
<keyword evidence="4" id="KW-0560">Oxidoreductase</keyword>
<feature type="compositionally biased region" description="Basic and acidic residues" evidence="2">
    <location>
        <begin position="80"/>
        <end position="90"/>
    </location>
</feature>
<dbReference type="InterPro" id="IPR024134">
    <property type="entry name" value="SOD_Cu/Zn_/chaperone"/>
</dbReference>
<feature type="domain" description="Superoxide dismutase copper/zinc binding" evidence="3">
    <location>
        <begin position="16"/>
        <end position="103"/>
    </location>
</feature>
<feature type="compositionally biased region" description="Gly residues" evidence="2">
    <location>
        <begin position="95"/>
        <end position="104"/>
    </location>
</feature>
<keyword evidence="1" id="KW-0186">Copper</keyword>
<feature type="compositionally biased region" description="Polar residues" evidence="2">
    <location>
        <begin position="105"/>
        <end position="116"/>
    </location>
</feature>
<dbReference type="GO" id="GO:0004784">
    <property type="term" value="F:superoxide dismutase activity"/>
    <property type="evidence" value="ECO:0007669"/>
    <property type="project" value="UniProtKB-EC"/>
</dbReference>
<accession>A0A2I0ART4</accession>
<feature type="region of interest" description="Disordered" evidence="2">
    <location>
        <begin position="80"/>
        <end position="167"/>
    </location>
</feature>
<proteinExistence type="predicted"/>
<dbReference type="Proteomes" id="UP000236161">
    <property type="component" value="Unassembled WGS sequence"/>
</dbReference>
<dbReference type="EC" id="1.15.1.1" evidence="4"/>
<dbReference type="GO" id="GO:0005507">
    <property type="term" value="F:copper ion binding"/>
    <property type="evidence" value="ECO:0007669"/>
    <property type="project" value="InterPro"/>
</dbReference>